<evidence type="ECO:0000256" key="2">
    <source>
        <dbReference type="ARBA" id="ARBA00023015"/>
    </source>
</evidence>
<dbReference type="EMBL" id="JAAAHY010000247">
    <property type="protein sequence ID" value="KAF9965511.1"/>
    <property type="molecule type" value="Genomic_DNA"/>
</dbReference>
<comment type="subcellular location">
    <subcellularLocation>
        <location evidence="1">Nucleus</location>
    </subcellularLocation>
</comment>
<evidence type="ECO:0000313" key="8">
    <source>
        <dbReference type="Proteomes" id="UP000738359"/>
    </source>
</evidence>
<keyword evidence="2" id="KW-0805">Transcription regulation</keyword>
<dbReference type="Gene3D" id="2.60.120.650">
    <property type="entry name" value="Cupin"/>
    <property type="match status" value="1"/>
</dbReference>
<reference evidence="7" key="1">
    <citation type="journal article" date="2020" name="Fungal Divers.">
        <title>Resolving the Mortierellaceae phylogeny through synthesis of multi-gene phylogenetics and phylogenomics.</title>
        <authorList>
            <person name="Vandepol N."/>
            <person name="Liber J."/>
            <person name="Desiro A."/>
            <person name="Na H."/>
            <person name="Kennedy M."/>
            <person name="Barry K."/>
            <person name="Grigoriev I.V."/>
            <person name="Miller A.N."/>
            <person name="O'Donnell K."/>
            <person name="Stajich J.E."/>
            <person name="Bonito G."/>
        </authorList>
    </citation>
    <scope>NUCLEOTIDE SEQUENCE</scope>
    <source>
        <strain evidence="7">CK1249</strain>
    </source>
</reference>
<dbReference type="PANTHER" id="PTHR12480">
    <property type="entry name" value="ARGININE DEMETHYLASE AND LYSYL-HYDROXYLASE JMJD"/>
    <property type="match status" value="1"/>
</dbReference>
<feature type="compositionally biased region" description="Basic and acidic residues" evidence="5">
    <location>
        <begin position="823"/>
        <end position="837"/>
    </location>
</feature>
<evidence type="ECO:0000259" key="6">
    <source>
        <dbReference type="PROSITE" id="PS51184"/>
    </source>
</evidence>
<dbReference type="PANTHER" id="PTHR12480:SF35">
    <property type="entry name" value="TRANSCRIPTION FACTOR JUMONJI, JMJC DOMAIN-CONTAINING PROTEIN"/>
    <property type="match status" value="1"/>
</dbReference>
<feature type="region of interest" description="Disordered" evidence="5">
    <location>
        <begin position="703"/>
        <end position="729"/>
    </location>
</feature>
<feature type="domain" description="JmjC" evidence="6">
    <location>
        <begin position="183"/>
        <end position="347"/>
    </location>
</feature>
<evidence type="ECO:0000256" key="4">
    <source>
        <dbReference type="ARBA" id="ARBA00023242"/>
    </source>
</evidence>
<dbReference type="Pfam" id="PF10497">
    <property type="entry name" value="zf-4CXXC_R1"/>
    <property type="match status" value="1"/>
</dbReference>
<dbReference type="SUPFAM" id="SSF51197">
    <property type="entry name" value="Clavaminate synthase-like"/>
    <property type="match status" value="1"/>
</dbReference>
<dbReference type="OrthoDB" id="298344at2759"/>
<dbReference type="AlphaFoldDB" id="A0A9P6J9W2"/>
<dbReference type="Proteomes" id="UP000738359">
    <property type="component" value="Unassembled WGS sequence"/>
</dbReference>
<evidence type="ECO:0000256" key="5">
    <source>
        <dbReference type="SAM" id="MobiDB-lite"/>
    </source>
</evidence>
<evidence type="ECO:0000313" key="7">
    <source>
        <dbReference type="EMBL" id="KAF9965511.1"/>
    </source>
</evidence>
<dbReference type="GO" id="GO:0005737">
    <property type="term" value="C:cytoplasm"/>
    <property type="evidence" value="ECO:0007669"/>
    <property type="project" value="TreeGrafter"/>
</dbReference>
<dbReference type="InterPro" id="IPR050910">
    <property type="entry name" value="JMJD6_ArgDemeth/LysHydrox"/>
</dbReference>
<feature type="region of interest" description="Disordered" evidence="5">
    <location>
        <begin position="813"/>
        <end position="837"/>
    </location>
</feature>
<dbReference type="InterPro" id="IPR003347">
    <property type="entry name" value="JmjC_dom"/>
</dbReference>
<evidence type="ECO:0000256" key="3">
    <source>
        <dbReference type="ARBA" id="ARBA00023163"/>
    </source>
</evidence>
<dbReference type="GO" id="GO:0005634">
    <property type="term" value="C:nucleus"/>
    <property type="evidence" value="ECO:0007669"/>
    <property type="project" value="UniProtKB-SubCell"/>
</dbReference>
<accession>A0A9P6J9W2</accession>
<evidence type="ECO:0000256" key="1">
    <source>
        <dbReference type="ARBA" id="ARBA00004123"/>
    </source>
</evidence>
<keyword evidence="8" id="KW-1185">Reference proteome</keyword>
<proteinExistence type="predicted"/>
<feature type="region of interest" description="Disordered" evidence="5">
    <location>
        <begin position="619"/>
        <end position="671"/>
    </location>
</feature>
<keyword evidence="3" id="KW-0804">Transcription</keyword>
<dbReference type="SMART" id="SM00558">
    <property type="entry name" value="JmjC"/>
    <property type="match status" value="1"/>
</dbReference>
<organism evidence="7 8">
    <name type="scientific">Mortierella alpina</name>
    <name type="common">Oleaginous fungus</name>
    <name type="synonym">Mortierella renispora</name>
    <dbReference type="NCBI Taxonomy" id="64518"/>
    <lineage>
        <taxon>Eukaryota</taxon>
        <taxon>Fungi</taxon>
        <taxon>Fungi incertae sedis</taxon>
        <taxon>Mucoromycota</taxon>
        <taxon>Mortierellomycotina</taxon>
        <taxon>Mortierellomycetes</taxon>
        <taxon>Mortierellales</taxon>
        <taxon>Mortierellaceae</taxon>
        <taxon>Mortierella</taxon>
    </lineage>
</organism>
<dbReference type="InterPro" id="IPR018866">
    <property type="entry name" value="Znf-4CXXC_R1"/>
</dbReference>
<comment type="caution">
    <text evidence="7">The sequence shown here is derived from an EMBL/GenBank/DDBJ whole genome shotgun (WGS) entry which is preliminary data.</text>
</comment>
<dbReference type="PROSITE" id="PS51184">
    <property type="entry name" value="JMJC"/>
    <property type="match status" value="1"/>
</dbReference>
<keyword evidence="4" id="KW-0539">Nucleus</keyword>
<dbReference type="Pfam" id="PF02373">
    <property type="entry name" value="JmjC"/>
    <property type="match status" value="1"/>
</dbReference>
<name>A0A9P6J9W2_MORAP</name>
<protein>
    <recommendedName>
        <fullName evidence="6">JmjC domain-containing protein</fullName>
    </recommendedName>
</protein>
<sequence length="837" mass="96022">MMQAASIPRAAMQSHVDLTPMQYDAILARGFPFTPVKRINVNQTSEDQLRAVVEAICVADGTPFVLEDWHNSPSWNHTLFTFPRIKEIYGNEAILCRDQHRGKDVRLLMKDYIRQVHADSLPLTPTSVETAEDTQVAMTSISESNGHHRTASTPIKLEFPSETHVKQLWEPLLYAKDVTCPEDWRVNLMEGGTLPQFLAYMRENDLNTLNKHAAENLMIYIGQAGTWTPAHIDQCGAIGHNIMVWADKDSSSIWFMVKAEDKFKAEALWRSIGQPLEYESYFATVDEMAKADFPIYVVEQRIGDFVMVPSQSYHQVVNLGKATIKVSWNRLTANCLKTAITHVLPRYREIGRPEGYRIKMITQSALEAWTVLLESQSANLASSKEQFCESFKTVLTLYKTIVEEDWVDLSIMDFQGATFDRPRRLSNAPPAVCDFCCADLWNRQLHCSRCALDNDNYDICTRCFALGRGCAHRAGSMEFVEMFSMRSCQQLYSRAVRAWNHSRVLAGCERHEQLVDDWASGITPSKEKYSFASLAYKRQFMLSRSTCHRCRSYNRYMVTAQCSKCWSTYCEACLYTYYDTLWRDIESSRAQWECPKCTQQCHCKPCDKKAGIKHKVTLRRKRKRGSTFTRPGDDGRNRGGVSDYIDKSFAAEPMDSDSESSTNSDSDRGQEETYNILKSTNGVLRTNRPYEVGLSHRIIKRRMPSQFKRDQDETYSDSDSDSNDHSISQLLGSRSQFTFQLKKPRLLQRDPVSVNNAHASDVIRTIGDYSRKIKLPPKYKRPSEVMNRQPRPSFNDLESRLLSKEQFDRIMGIEPFTPHKPLKPLERPPTHDQAHQP</sequence>
<gene>
    <name evidence="7" type="ORF">BGZ70_004679</name>
</gene>